<dbReference type="AlphaFoldDB" id="A0A5B8VZU3"/>
<dbReference type="PANTHER" id="PTHR36452">
    <property type="entry name" value="CHROMOSOME 12, WHOLE GENOME SHOTGUN SEQUENCE"/>
    <property type="match status" value="1"/>
</dbReference>
<reference evidence="1 2" key="1">
    <citation type="journal article" date="2013" name="J. Microbiol.">
        <title>Mucilaginibacter ginsenosidivorax sp. nov., with ginsenoside converting activity isolated from sediment.</title>
        <authorList>
            <person name="Kim J.K."/>
            <person name="Choi T.E."/>
            <person name="Liu Q.M."/>
            <person name="Park H.Y."/>
            <person name="Yi T.H."/>
            <person name="Yoon M.H."/>
            <person name="Kim S.C."/>
            <person name="Im W.T."/>
        </authorList>
    </citation>
    <scope>NUCLEOTIDE SEQUENCE [LARGE SCALE GENOMIC DNA]</scope>
    <source>
        <strain evidence="1 2">KHI28</strain>
    </source>
</reference>
<dbReference type="InterPro" id="IPR015996">
    <property type="entry name" value="UCP028451"/>
</dbReference>
<dbReference type="Proteomes" id="UP000321362">
    <property type="component" value="Chromosome"/>
</dbReference>
<dbReference type="PANTHER" id="PTHR36452:SF1">
    <property type="entry name" value="DUF2461 DOMAIN-CONTAINING PROTEIN"/>
    <property type="match status" value="1"/>
</dbReference>
<name>A0A5B8VZU3_9SPHI</name>
<evidence type="ECO:0000313" key="1">
    <source>
        <dbReference type="EMBL" id="QEC77054.1"/>
    </source>
</evidence>
<organism evidence="1 2">
    <name type="scientific">Mucilaginibacter ginsenosidivorax</name>
    <dbReference type="NCBI Taxonomy" id="862126"/>
    <lineage>
        <taxon>Bacteria</taxon>
        <taxon>Pseudomonadati</taxon>
        <taxon>Bacteroidota</taxon>
        <taxon>Sphingobacteriia</taxon>
        <taxon>Sphingobacteriales</taxon>
        <taxon>Sphingobacteriaceae</taxon>
        <taxon>Mucilaginibacter</taxon>
    </lineage>
</organism>
<dbReference type="OrthoDB" id="9794241at2"/>
<dbReference type="RefSeq" id="WP_147054413.1">
    <property type="nucleotide sequence ID" value="NZ_CP042437.1"/>
</dbReference>
<dbReference type="InterPro" id="IPR012808">
    <property type="entry name" value="CHP02453"/>
</dbReference>
<accession>A0A5B8VZU3</accession>
<dbReference type="NCBIfam" id="TIGR02453">
    <property type="entry name" value="TIGR02453 family protein"/>
    <property type="match status" value="1"/>
</dbReference>
<sequence>MSQPVLPVSAIDFLNDLKNNNNREWFTAHKEFYQQQLGFVEGFVDAILANLNLHDVIETPTGKKSMHRIYRDTRFGKDKTPYKTNWSGSFRRATKYRRGGYYYHFEPGNTFIACGFWAPNPPDLKRIRDDIAFDDKPLRKIINSPVFIKSFGTLRGETVKTTPKGYPPDHEAIDLLRYKQYLVVHRFTDEEFLSAGFFESVCQALRDMRPFLDYMSEVLVTDINGMVD</sequence>
<gene>
    <name evidence="1" type="ORF">FSB76_14290</name>
</gene>
<proteinExistence type="predicted"/>
<dbReference type="Pfam" id="PF09365">
    <property type="entry name" value="DUF2461"/>
    <property type="match status" value="1"/>
</dbReference>
<keyword evidence="2" id="KW-1185">Reference proteome</keyword>
<dbReference type="PIRSF" id="PIRSF028451">
    <property type="entry name" value="UCP028451"/>
    <property type="match status" value="1"/>
</dbReference>
<dbReference type="KEGG" id="mgk:FSB76_14290"/>
<protein>
    <submittedName>
        <fullName evidence="1">DUF2461 domain-containing protein</fullName>
    </submittedName>
</protein>
<dbReference type="EMBL" id="CP042437">
    <property type="protein sequence ID" value="QEC77054.1"/>
    <property type="molecule type" value="Genomic_DNA"/>
</dbReference>
<evidence type="ECO:0000313" key="2">
    <source>
        <dbReference type="Proteomes" id="UP000321362"/>
    </source>
</evidence>